<proteinExistence type="predicted"/>
<sequence length="348" mass="39257">MERELEKVLEDIQQMDPGEEDMDFNMGDPDMDFNEDMMDDGTPADVIPPGLDNEDFFMSNDIFDGDMCHLKLKASDGSLFFSNGPNECQGPDKELHIGVNLGVDWSILAHLWLCVSISYDSGSTASRYQQNLVQKCKLGEKYQQLTTPTTCKNFVKDYATCYTQLSRLPYFNLVNQVVIDPMHNLFLGLIKMHFYNIWVQGKVLHPNHELTTFHNMLANFTLPSACRKLPKDIGMPSGGLFTVDQWLLLSTVYGPIVIPQLWSTCLPSCDSDQILQDCVAQIKQLETKKACQAEKKFANHMTLEAAKKQGKEAHILERAHIAKEKELEVADKNDARLKAAATKQAEKA</sequence>
<keyword evidence="2" id="KW-1185">Reference proteome</keyword>
<protein>
    <submittedName>
        <fullName evidence="1">Uncharacterized protein</fullName>
    </submittedName>
</protein>
<dbReference type="OrthoDB" id="3239894at2759"/>
<dbReference type="RefSeq" id="XP_041194130.1">
    <property type="nucleotide sequence ID" value="XM_041332764.1"/>
</dbReference>
<organism evidence="1 2">
    <name type="scientific">Suillus subaureus</name>
    <dbReference type="NCBI Taxonomy" id="48587"/>
    <lineage>
        <taxon>Eukaryota</taxon>
        <taxon>Fungi</taxon>
        <taxon>Dikarya</taxon>
        <taxon>Basidiomycota</taxon>
        <taxon>Agaricomycotina</taxon>
        <taxon>Agaricomycetes</taxon>
        <taxon>Agaricomycetidae</taxon>
        <taxon>Boletales</taxon>
        <taxon>Suillineae</taxon>
        <taxon>Suillaceae</taxon>
        <taxon>Suillus</taxon>
    </lineage>
</organism>
<accession>A0A9P7ECY0</accession>
<dbReference type="PANTHER" id="PTHR46579">
    <property type="entry name" value="F5/8 TYPE C DOMAIN-CONTAINING PROTEIN-RELATED"/>
    <property type="match status" value="1"/>
</dbReference>
<evidence type="ECO:0000313" key="1">
    <source>
        <dbReference type="EMBL" id="KAG1818070.1"/>
    </source>
</evidence>
<name>A0A9P7ECY0_9AGAM</name>
<dbReference type="Proteomes" id="UP000807769">
    <property type="component" value="Unassembled WGS sequence"/>
</dbReference>
<dbReference type="AlphaFoldDB" id="A0A9P7ECY0"/>
<dbReference type="PANTHER" id="PTHR46579:SF1">
    <property type="entry name" value="F5_8 TYPE C DOMAIN-CONTAINING PROTEIN"/>
    <property type="match status" value="1"/>
</dbReference>
<evidence type="ECO:0000313" key="2">
    <source>
        <dbReference type="Proteomes" id="UP000807769"/>
    </source>
</evidence>
<reference evidence="1" key="1">
    <citation type="journal article" date="2020" name="New Phytol.">
        <title>Comparative genomics reveals dynamic genome evolution in host specialist ectomycorrhizal fungi.</title>
        <authorList>
            <person name="Lofgren L.A."/>
            <person name="Nguyen N.H."/>
            <person name="Vilgalys R."/>
            <person name="Ruytinx J."/>
            <person name="Liao H.L."/>
            <person name="Branco S."/>
            <person name="Kuo A."/>
            <person name="LaButti K."/>
            <person name="Lipzen A."/>
            <person name="Andreopoulos W."/>
            <person name="Pangilinan J."/>
            <person name="Riley R."/>
            <person name="Hundley H."/>
            <person name="Na H."/>
            <person name="Barry K."/>
            <person name="Grigoriev I.V."/>
            <person name="Stajich J.E."/>
            <person name="Kennedy P.G."/>
        </authorList>
    </citation>
    <scope>NUCLEOTIDE SEQUENCE</scope>
    <source>
        <strain evidence="1">MN1</strain>
    </source>
</reference>
<dbReference type="GeneID" id="64626781"/>
<dbReference type="EMBL" id="JABBWG010000012">
    <property type="protein sequence ID" value="KAG1818070.1"/>
    <property type="molecule type" value="Genomic_DNA"/>
</dbReference>
<gene>
    <name evidence="1" type="ORF">BJ212DRAFT_1298920</name>
</gene>
<comment type="caution">
    <text evidence="1">The sequence shown here is derived from an EMBL/GenBank/DDBJ whole genome shotgun (WGS) entry which is preliminary data.</text>
</comment>